<feature type="domain" description="RNA polymerase sigma factor 70 region 4 type 2" evidence="6">
    <location>
        <begin position="126"/>
        <end position="176"/>
    </location>
</feature>
<organism evidence="7 8">
    <name type="scientific">Pedobacter cryoconitis</name>
    <dbReference type="NCBI Taxonomy" id="188932"/>
    <lineage>
        <taxon>Bacteria</taxon>
        <taxon>Pseudomonadati</taxon>
        <taxon>Bacteroidota</taxon>
        <taxon>Sphingobacteriia</taxon>
        <taxon>Sphingobacteriales</taxon>
        <taxon>Sphingobacteriaceae</taxon>
        <taxon>Pedobacter</taxon>
    </lineage>
</organism>
<dbReference type="Pfam" id="PF04542">
    <property type="entry name" value="Sigma70_r2"/>
    <property type="match status" value="1"/>
</dbReference>
<dbReference type="PANTHER" id="PTHR43133">
    <property type="entry name" value="RNA POLYMERASE ECF-TYPE SIGMA FACTO"/>
    <property type="match status" value="1"/>
</dbReference>
<dbReference type="GO" id="GO:0006352">
    <property type="term" value="P:DNA-templated transcription initiation"/>
    <property type="evidence" value="ECO:0007669"/>
    <property type="project" value="InterPro"/>
</dbReference>
<protein>
    <submittedName>
        <fullName evidence="7">RNA polymerase sigma-70 factor (ECF subfamily)</fullName>
    </submittedName>
</protein>
<dbReference type="NCBIfam" id="TIGR02937">
    <property type="entry name" value="sigma70-ECF"/>
    <property type="match status" value="1"/>
</dbReference>
<comment type="caution">
    <text evidence="7">The sequence shown here is derived from an EMBL/GenBank/DDBJ whole genome shotgun (WGS) entry which is preliminary data.</text>
</comment>
<dbReference type="InterPro" id="IPR013324">
    <property type="entry name" value="RNA_pol_sigma_r3/r4-like"/>
</dbReference>
<dbReference type="InterPro" id="IPR014327">
    <property type="entry name" value="RNA_pol_sigma70_bacteroid"/>
</dbReference>
<dbReference type="SUPFAM" id="SSF88946">
    <property type="entry name" value="Sigma2 domain of RNA polymerase sigma factors"/>
    <property type="match status" value="1"/>
</dbReference>
<feature type="domain" description="RNA polymerase sigma-70 region 2" evidence="5">
    <location>
        <begin position="28"/>
        <end position="92"/>
    </location>
</feature>
<dbReference type="PANTHER" id="PTHR43133:SF46">
    <property type="entry name" value="RNA POLYMERASE SIGMA-70 FACTOR ECF SUBFAMILY"/>
    <property type="match status" value="1"/>
</dbReference>
<proteinExistence type="inferred from homology"/>
<evidence type="ECO:0000313" key="7">
    <source>
        <dbReference type="EMBL" id="RAJ30311.1"/>
    </source>
</evidence>
<comment type="similarity">
    <text evidence="1">Belongs to the sigma-70 factor family. ECF subfamily.</text>
</comment>
<evidence type="ECO:0000256" key="4">
    <source>
        <dbReference type="ARBA" id="ARBA00023163"/>
    </source>
</evidence>
<dbReference type="InterPro" id="IPR014284">
    <property type="entry name" value="RNA_pol_sigma-70_dom"/>
</dbReference>
<dbReference type="NCBIfam" id="TIGR02985">
    <property type="entry name" value="Sig70_bacteroi1"/>
    <property type="match status" value="1"/>
</dbReference>
<sequence>MKVYTRLDDFQLIELLKEDDESAFAEIYSRYAENMAGFACSKLFSLEDARDLIHDLFVKLWENRNQLVVTSNLKTYLYLLVRHRIIDKIRKNITREEYADSLKSLRYAYHNSIEQKIYLKELENTIEKSLNELSPRVKEIYQMSRVEELSIKEIAEKLGLAEQTVKNQLSTALKHLQKVLAQVSVTALLYWINS</sequence>
<evidence type="ECO:0000259" key="5">
    <source>
        <dbReference type="Pfam" id="PF04542"/>
    </source>
</evidence>
<dbReference type="InterPro" id="IPR007627">
    <property type="entry name" value="RNA_pol_sigma70_r2"/>
</dbReference>
<dbReference type="Gene3D" id="1.10.1740.10">
    <property type="match status" value="1"/>
</dbReference>
<dbReference type="GO" id="GO:0016987">
    <property type="term" value="F:sigma factor activity"/>
    <property type="evidence" value="ECO:0007669"/>
    <property type="project" value="UniProtKB-KW"/>
</dbReference>
<reference evidence="7 8" key="1">
    <citation type="submission" date="2018-06" db="EMBL/GenBank/DDBJ databases">
        <title>Genomic Encyclopedia of Archaeal and Bacterial Type Strains, Phase II (KMG-II): from individual species to whole genera.</title>
        <authorList>
            <person name="Goeker M."/>
        </authorList>
    </citation>
    <scope>NUCLEOTIDE SEQUENCE [LARGE SCALE GENOMIC DNA]</scope>
    <source>
        <strain evidence="7 8">DSM 14825</strain>
    </source>
</reference>
<dbReference type="InterPro" id="IPR013249">
    <property type="entry name" value="RNA_pol_sigma70_r4_t2"/>
</dbReference>
<dbReference type="CDD" id="cd06171">
    <property type="entry name" value="Sigma70_r4"/>
    <property type="match status" value="1"/>
</dbReference>
<dbReference type="AlphaFoldDB" id="A0A327SN25"/>
<dbReference type="OrthoDB" id="1342792at2"/>
<dbReference type="InterPro" id="IPR036388">
    <property type="entry name" value="WH-like_DNA-bd_sf"/>
</dbReference>
<evidence type="ECO:0000256" key="1">
    <source>
        <dbReference type="ARBA" id="ARBA00010641"/>
    </source>
</evidence>
<gene>
    <name evidence="7" type="ORF">LY11_02653</name>
</gene>
<dbReference type="GO" id="GO:0003677">
    <property type="term" value="F:DNA binding"/>
    <property type="evidence" value="ECO:0007669"/>
    <property type="project" value="InterPro"/>
</dbReference>
<dbReference type="Pfam" id="PF08281">
    <property type="entry name" value="Sigma70_r4_2"/>
    <property type="match status" value="1"/>
</dbReference>
<accession>A0A327SN25</accession>
<dbReference type="InterPro" id="IPR039425">
    <property type="entry name" value="RNA_pol_sigma-70-like"/>
</dbReference>
<dbReference type="InterPro" id="IPR013325">
    <property type="entry name" value="RNA_pol_sigma_r2"/>
</dbReference>
<keyword evidence="4" id="KW-0804">Transcription</keyword>
<dbReference type="Gene3D" id="1.10.10.10">
    <property type="entry name" value="Winged helix-like DNA-binding domain superfamily/Winged helix DNA-binding domain"/>
    <property type="match status" value="1"/>
</dbReference>
<dbReference type="Proteomes" id="UP000249754">
    <property type="component" value="Unassembled WGS sequence"/>
</dbReference>
<keyword evidence="2" id="KW-0805">Transcription regulation</keyword>
<dbReference type="SUPFAM" id="SSF88659">
    <property type="entry name" value="Sigma3 and sigma4 domains of RNA polymerase sigma factors"/>
    <property type="match status" value="1"/>
</dbReference>
<dbReference type="EMBL" id="QLLR01000011">
    <property type="protein sequence ID" value="RAJ30311.1"/>
    <property type="molecule type" value="Genomic_DNA"/>
</dbReference>
<evidence type="ECO:0000259" key="6">
    <source>
        <dbReference type="Pfam" id="PF08281"/>
    </source>
</evidence>
<evidence type="ECO:0000313" key="8">
    <source>
        <dbReference type="Proteomes" id="UP000249754"/>
    </source>
</evidence>
<dbReference type="RefSeq" id="WP_111634117.1">
    <property type="nucleotide sequence ID" value="NZ_QLLR01000011.1"/>
</dbReference>
<evidence type="ECO:0000256" key="3">
    <source>
        <dbReference type="ARBA" id="ARBA00023082"/>
    </source>
</evidence>
<name>A0A327SN25_9SPHI</name>
<evidence type="ECO:0000256" key="2">
    <source>
        <dbReference type="ARBA" id="ARBA00023015"/>
    </source>
</evidence>
<keyword evidence="3" id="KW-0731">Sigma factor</keyword>